<gene>
    <name evidence="1" type="ORF">ACKI1S_27385</name>
</gene>
<proteinExistence type="predicted"/>
<accession>A0ABW9IPZ5</accession>
<evidence type="ECO:0000313" key="2">
    <source>
        <dbReference type="Proteomes" id="UP001631993"/>
    </source>
</evidence>
<organism evidence="1 2">
    <name type="scientific">Streptomyces galilaeus</name>
    <dbReference type="NCBI Taxonomy" id="33899"/>
    <lineage>
        <taxon>Bacteria</taxon>
        <taxon>Bacillati</taxon>
        <taxon>Actinomycetota</taxon>
        <taxon>Actinomycetes</taxon>
        <taxon>Kitasatosporales</taxon>
        <taxon>Streptomycetaceae</taxon>
        <taxon>Streptomyces</taxon>
    </lineage>
</organism>
<dbReference type="RefSeq" id="WP_369279745.1">
    <property type="nucleotide sequence ID" value="NZ_JBJVMW010000010.1"/>
</dbReference>
<comment type="caution">
    <text evidence="1">The sequence shown here is derived from an EMBL/GenBank/DDBJ whole genome shotgun (WGS) entry which is preliminary data.</text>
</comment>
<evidence type="ECO:0000313" key="1">
    <source>
        <dbReference type="EMBL" id="MFM9649859.1"/>
    </source>
</evidence>
<keyword evidence="2" id="KW-1185">Reference proteome</keyword>
<name>A0ABW9IPZ5_STRGJ</name>
<dbReference type="Proteomes" id="UP001631993">
    <property type="component" value="Unassembled WGS sequence"/>
</dbReference>
<dbReference type="EMBL" id="JBJVNE010000014">
    <property type="protein sequence ID" value="MFM9649859.1"/>
    <property type="molecule type" value="Genomic_DNA"/>
</dbReference>
<protein>
    <submittedName>
        <fullName evidence="1">Uncharacterized protein</fullName>
    </submittedName>
</protein>
<reference evidence="1 2" key="1">
    <citation type="submission" date="2024-12" db="EMBL/GenBank/DDBJ databases">
        <title>Forecasting of Potato common scab and diversities of Pathogenic streptomyces spp. in china.</title>
        <authorList>
            <person name="Handique U."/>
            <person name="Wu J."/>
        </authorList>
    </citation>
    <scope>NUCLEOTIDE SEQUENCE [LARGE SCALE GENOMIC DNA]</scope>
    <source>
        <strain evidence="1 2">ZRIMU1585</strain>
    </source>
</reference>
<sequence>MTTQPFSPDVVNAIVRDMDDPRYPSRITVFCDHCGVENTGEYMVSTEMTSTERLAVARQHLVQNEGWEHTTDGDDFCRAHAGAPE</sequence>